<dbReference type="EMBL" id="SRZC01000017">
    <property type="protein sequence ID" value="TGX81397.1"/>
    <property type="molecule type" value="Genomic_DNA"/>
</dbReference>
<proteinExistence type="predicted"/>
<organism evidence="1 2">
    <name type="scientific">Palleniella muris</name>
    <dbReference type="NCBI Taxonomy" id="3038145"/>
    <lineage>
        <taxon>Bacteria</taxon>
        <taxon>Pseudomonadati</taxon>
        <taxon>Bacteroidota</taxon>
        <taxon>Bacteroidia</taxon>
        <taxon>Bacteroidales</taxon>
        <taxon>Prevotellaceae</taxon>
        <taxon>Palleniella</taxon>
    </lineage>
</organism>
<protein>
    <submittedName>
        <fullName evidence="1">RloB domain-containing protein</fullName>
    </submittedName>
</protein>
<dbReference type="Proteomes" id="UP000308886">
    <property type="component" value="Unassembled WGS sequence"/>
</dbReference>
<sequence>MITRRKDYTKKDPLKDASKIYIISEGTDSEIKYFNFFVGLSSNLELIVIPSVNGTDPLKLMELAKDKFLGQNRICSLECREKDQVWFVIDTDTWEQEGKITPLREFCAAQNSDILKTYDEIKAYNAWNVAQSNPCFEVWLYYHHYDSLPEIESVPYGCSIKKYVDSLIADGFDYECDPSRIQFAIERAENVCRYNDDHKLEWFATELFKLARKSKSILAVR</sequence>
<name>A0AC61QNX5_9BACT</name>
<gene>
    <name evidence="1" type="ORF">E5358_10455</name>
</gene>
<keyword evidence="2" id="KW-1185">Reference proteome</keyword>
<evidence type="ECO:0000313" key="2">
    <source>
        <dbReference type="Proteomes" id="UP000308886"/>
    </source>
</evidence>
<reference evidence="1" key="1">
    <citation type="submission" date="2019-04" db="EMBL/GenBank/DDBJ databases">
        <title>Microbes associate with the intestines of laboratory mice.</title>
        <authorList>
            <person name="Navarre W."/>
            <person name="Wong E."/>
            <person name="Huang K."/>
            <person name="Tropini C."/>
            <person name="Ng K."/>
            <person name="Yu B."/>
        </authorList>
    </citation>
    <scope>NUCLEOTIDE SEQUENCE</scope>
    <source>
        <strain evidence="1">NM73_A23</strain>
    </source>
</reference>
<comment type="caution">
    <text evidence="1">The sequence shown here is derived from an EMBL/GenBank/DDBJ whole genome shotgun (WGS) entry which is preliminary data.</text>
</comment>
<accession>A0AC61QNX5</accession>
<evidence type="ECO:0000313" key="1">
    <source>
        <dbReference type="EMBL" id="TGX81397.1"/>
    </source>
</evidence>